<evidence type="ECO:0000259" key="7">
    <source>
        <dbReference type="Pfam" id="PF00482"/>
    </source>
</evidence>
<dbReference type="Proteomes" id="UP000298763">
    <property type="component" value="Chromosome"/>
</dbReference>
<keyword evidence="3 6" id="KW-0812">Transmembrane</keyword>
<evidence type="ECO:0000313" key="10">
    <source>
        <dbReference type="Proteomes" id="UP000298763"/>
    </source>
</evidence>
<reference evidence="8 11" key="2">
    <citation type="submission" date="2020-08" db="EMBL/GenBank/DDBJ databases">
        <title>Genomic Encyclopedia of Type Strains, Phase III (KMG-III): the genomes of soil and plant-associated and newly described type strains.</title>
        <authorList>
            <person name="Whitman W."/>
        </authorList>
    </citation>
    <scope>NUCLEOTIDE SEQUENCE [LARGE SCALE GENOMIC DNA]</scope>
    <source>
        <strain evidence="8 11">CECT 7753</strain>
    </source>
</reference>
<dbReference type="Pfam" id="PF00482">
    <property type="entry name" value="T2SSF"/>
    <property type="match status" value="1"/>
</dbReference>
<dbReference type="EMBL" id="CP040017">
    <property type="protein sequence ID" value="QCP12804.1"/>
    <property type="molecule type" value="Genomic_DNA"/>
</dbReference>
<dbReference type="Proteomes" id="UP000584325">
    <property type="component" value="Unassembled WGS sequence"/>
</dbReference>
<feature type="transmembrane region" description="Helical" evidence="6">
    <location>
        <begin position="6"/>
        <end position="32"/>
    </location>
</feature>
<keyword evidence="4 6" id="KW-1133">Transmembrane helix</keyword>
<evidence type="ECO:0000256" key="4">
    <source>
        <dbReference type="ARBA" id="ARBA00022989"/>
    </source>
</evidence>
<evidence type="ECO:0000256" key="6">
    <source>
        <dbReference type="SAM" id="Phobius"/>
    </source>
</evidence>
<evidence type="ECO:0000313" key="9">
    <source>
        <dbReference type="EMBL" id="QCP12804.1"/>
    </source>
</evidence>
<dbReference type="RefSeq" id="WP_137315633.1">
    <property type="nucleotide sequence ID" value="NZ_CP040017.1"/>
</dbReference>
<evidence type="ECO:0000256" key="3">
    <source>
        <dbReference type="ARBA" id="ARBA00022692"/>
    </source>
</evidence>
<dbReference type="GO" id="GO:0005886">
    <property type="term" value="C:plasma membrane"/>
    <property type="evidence" value="ECO:0007669"/>
    <property type="project" value="UniProtKB-SubCell"/>
</dbReference>
<comment type="subcellular location">
    <subcellularLocation>
        <location evidence="1">Cell membrane</location>
        <topology evidence="1">Multi-pass membrane protein</topology>
    </subcellularLocation>
</comment>
<evidence type="ECO:0000256" key="1">
    <source>
        <dbReference type="ARBA" id="ARBA00004651"/>
    </source>
</evidence>
<protein>
    <submittedName>
        <fullName evidence="8">Tight adherence protein C</fullName>
    </submittedName>
    <submittedName>
        <fullName evidence="9">Type II secretion system F family protein</fullName>
    </submittedName>
</protein>
<feature type="transmembrane region" description="Helical" evidence="6">
    <location>
        <begin position="278"/>
        <end position="300"/>
    </location>
</feature>
<dbReference type="PANTHER" id="PTHR35007">
    <property type="entry name" value="INTEGRAL MEMBRANE PROTEIN-RELATED"/>
    <property type="match status" value="1"/>
</dbReference>
<evidence type="ECO:0000256" key="5">
    <source>
        <dbReference type="ARBA" id="ARBA00023136"/>
    </source>
</evidence>
<organism evidence="8 11">
    <name type="scientific">Pseudoduganella umbonata</name>
    <dbReference type="NCBI Taxonomy" id="864828"/>
    <lineage>
        <taxon>Bacteria</taxon>
        <taxon>Pseudomonadati</taxon>
        <taxon>Pseudomonadota</taxon>
        <taxon>Betaproteobacteria</taxon>
        <taxon>Burkholderiales</taxon>
        <taxon>Oxalobacteraceae</taxon>
        <taxon>Telluria group</taxon>
        <taxon>Pseudoduganella</taxon>
    </lineage>
</organism>
<keyword evidence="10" id="KW-1185">Reference proteome</keyword>
<name>A0A4P8HWH2_9BURK</name>
<keyword evidence="2" id="KW-1003">Cell membrane</keyword>
<gene>
    <name evidence="9" type="ORF">FCL38_21940</name>
    <name evidence="8" type="ORF">FHS02_004626</name>
</gene>
<dbReference type="AlphaFoldDB" id="A0A4P8HWH2"/>
<keyword evidence="5 6" id="KW-0472">Membrane</keyword>
<accession>A0A4P8HWH2</accession>
<proteinExistence type="predicted"/>
<dbReference type="InterPro" id="IPR018076">
    <property type="entry name" value="T2SS_GspF_dom"/>
</dbReference>
<dbReference type="PANTHER" id="PTHR35007:SF2">
    <property type="entry name" value="PILUS ASSEMBLE PROTEIN"/>
    <property type="match status" value="1"/>
</dbReference>
<evidence type="ECO:0000313" key="8">
    <source>
        <dbReference type="EMBL" id="MBB3223773.1"/>
    </source>
</evidence>
<reference evidence="9 10" key="1">
    <citation type="submission" date="2019-05" db="EMBL/GenBank/DDBJ databases">
        <title>Draft Genome Sequences of Six Type Strains of the Genus Massilia.</title>
        <authorList>
            <person name="Miess H."/>
            <person name="Frediansyhah A."/>
            <person name="Gross H."/>
        </authorList>
    </citation>
    <scope>NUCLEOTIDE SEQUENCE [LARGE SCALE GENOMIC DNA]</scope>
    <source>
        <strain evidence="9 10">DSMZ 26121</strain>
    </source>
</reference>
<dbReference type="EMBL" id="JACHXS010000010">
    <property type="protein sequence ID" value="MBB3223773.1"/>
    <property type="molecule type" value="Genomic_DNA"/>
</dbReference>
<sequence>MNGHQLLFLLVVFVVVAGVALAAMAIFSPVALRERLHAFRGDPGEPLATGREGEWVERVARVAKPLSKLSLPEEGWDRSPLRRKFINAGWRSATAPTLYFAAKTVLSLSLPALVAPLLATSMEGSRNGFMLVLFSSAALGYYLPNAILSRTASRRQRDIFENIPDALDLMTVCVEAGLSMERALTKVAAEIDVKSVVLAQELRLVLMEMRAGFSKEKALRNFALRSGVEDVDTLVAMLIQADRFGTSMGDSLRVHSDGLRHKRTLQAEEAAAKIGLKLLFPLIFCMFPALMLVLMGPAAIRMVRVVLPAMSGE</sequence>
<dbReference type="OrthoDB" id="9810662at2"/>
<feature type="transmembrane region" description="Helical" evidence="6">
    <location>
        <begin position="100"/>
        <end position="122"/>
    </location>
</feature>
<evidence type="ECO:0000256" key="2">
    <source>
        <dbReference type="ARBA" id="ARBA00022475"/>
    </source>
</evidence>
<feature type="transmembrane region" description="Helical" evidence="6">
    <location>
        <begin position="128"/>
        <end position="148"/>
    </location>
</feature>
<evidence type="ECO:0000313" key="11">
    <source>
        <dbReference type="Proteomes" id="UP000584325"/>
    </source>
</evidence>
<feature type="domain" description="Type II secretion system protein GspF" evidence="7">
    <location>
        <begin position="167"/>
        <end position="295"/>
    </location>
</feature>